<feature type="compositionally biased region" description="Basic residues" evidence="1">
    <location>
        <begin position="73"/>
        <end position="85"/>
    </location>
</feature>
<evidence type="ECO:0000313" key="2">
    <source>
        <dbReference type="EMBL" id="KAF7948251.1"/>
    </source>
</evidence>
<name>A0A9P5IUU1_9HELO</name>
<dbReference type="RefSeq" id="XP_038734783.1">
    <property type="nucleotide sequence ID" value="XM_038874174.1"/>
</dbReference>
<dbReference type="EMBL" id="RCSW01000006">
    <property type="protein sequence ID" value="KAF7948251.1"/>
    <property type="molecule type" value="Genomic_DNA"/>
</dbReference>
<dbReference type="GeneID" id="62147251"/>
<feature type="region of interest" description="Disordered" evidence="1">
    <location>
        <begin position="146"/>
        <end position="171"/>
    </location>
</feature>
<protein>
    <submittedName>
        <fullName evidence="2">Uncharacterized protein</fullName>
    </submittedName>
</protein>
<comment type="caution">
    <text evidence="2">The sequence shown here is derived from an EMBL/GenBank/DDBJ whole genome shotgun (WGS) entry which is preliminary data.</text>
</comment>
<keyword evidence="3" id="KW-1185">Reference proteome</keyword>
<accession>A0A9P5IUU1</accession>
<evidence type="ECO:0000313" key="3">
    <source>
        <dbReference type="Proteomes" id="UP000710849"/>
    </source>
</evidence>
<proteinExistence type="predicted"/>
<dbReference type="Proteomes" id="UP000710849">
    <property type="component" value="Unassembled WGS sequence"/>
</dbReference>
<dbReference type="AlphaFoldDB" id="A0A9P5IUU1"/>
<sequence>MPVQMEIPMRIFSAPVNSSIILISFGSFVSSRQQEEFVSNIQSKLKDLVTSNQYLTTATMTTIRLQTKVMKATRARNERARRRNKASIQASLADDGRRKSTPPSQSVAAVKPEKLKARISGFKNGDAASQAVLAAEPKKHTILIPGPKKAEASAQTISAGKVKAEEEDDEEDSARVVLARTLPYKPTRLRFTPGKPAVVV</sequence>
<feature type="region of interest" description="Disordered" evidence="1">
    <location>
        <begin position="73"/>
        <end position="110"/>
    </location>
</feature>
<evidence type="ECO:0000256" key="1">
    <source>
        <dbReference type="SAM" id="MobiDB-lite"/>
    </source>
</evidence>
<gene>
    <name evidence="2" type="ORF">EAE97_003662</name>
</gene>
<reference evidence="2 3" key="1">
    <citation type="journal article" date="2020" name="Genome Biol. Evol.">
        <title>Comparative genomics of Sclerotiniaceae.</title>
        <authorList>
            <person name="Valero Jimenez C.A."/>
            <person name="Steentjes M."/>
            <person name="Scholten O.E."/>
            <person name="Van Kan J.A.L."/>
        </authorList>
    </citation>
    <scope>NUCLEOTIDE SEQUENCE [LARGE SCALE GENOMIC DNA]</scope>
    <source>
        <strain evidence="2 3">MUCL 94</strain>
    </source>
</reference>
<organism evidence="2 3">
    <name type="scientific">Botrytis byssoidea</name>
    <dbReference type="NCBI Taxonomy" id="139641"/>
    <lineage>
        <taxon>Eukaryota</taxon>
        <taxon>Fungi</taxon>
        <taxon>Dikarya</taxon>
        <taxon>Ascomycota</taxon>
        <taxon>Pezizomycotina</taxon>
        <taxon>Leotiomycetes</taxon>
        <taxon>Helotiales</taxon>
        <taxon>Sclerotiniaceae</taxon>
        <taxon>Botrytis</taxon>
    </lineage>
</organism>